<proteinExistence type="predicted"/>
<dbReference type="OMA" id="HFLCEIA"/>
<evidence type="ECO:0000256" key="2">
    <source>
        <dbReference type="SAM" id="SignalP"/>
    </source>
</evidence>
<accession>A0A0L0BW18</accession>
<dbReference type="Gene3D" id="3.10.100.10">
    <property type="entry name" value="Mannose-Binding Protein A, subunit A"/>
    <property type="match status" value="1"/>
</dbReference>
<organism evidence="4 5">
    <name type="scientific">Lucilia cuprina</name>
    <name type="common">Green bottle fly</name>
    <name type="synonym">Australian sheep blowfly</name>
    <dbReference type="NCBI Taxonomy" id="7375"/>
    <lineage>
        <taxon>Eukaryota</taxon>
        <taxon>Metazoa</taxon>
        <taxon>Ecdysozoa</taxon>
        <taxon>Arthropoda</taxon>
        <taxon>Hexapoda</taxon>
        <taxon>Insecta</taxon>
        <taxon>Pterygota</taxon>
        <taxon>Neoptera</taxon>
        <taxon>Endopterygota</taxon>
        <taxon>Diptera</taxon>
        <taxon>Brachycera</taxon>
        <taxon>Muscomorpha</taxon>
        <taxon>Oestroidea</taxon>
        <taxon>Calliphoridae</taxon>
        <taxon>Luciliinae</taxon>
        <taxon>Lucilia</taxon>
    </lineage>
</organism>
<keyword evidence="1" id="KW-1015">Disulfide bond</keyword>
<dbReference type="PANTHER" id="PTHR22803">
    <property type="entry name" value="MANNOSE, PHOSPHOLIPASE, LECTIN RECEPTOR RELATED"/>
    <property type="match status" value="1"/>
</dbReference>
<reference evidence="4 5" key="1">
    <citation type="journal article" date="2015" name="Nat. Commun.">
        <title>Lucilia cuprina genome unlocks parasitic fly biology to underpin future interventions.</title>
        <authorList>
            <person name="Anstead C.A."/>
            <person name="Korhonen P.K."/>
            <person name="Young N.D."/>
            <person name="Hall R.S."/>
            <person name="Jex A.R."/>
            <person name="Murali S.C."/>
            <person name="Hughes D.S."/>
            <person name="Lee S.F."/>
            <person name="Perry T."/>
            <person name="Stroehlein A.J."/>
            <person name="Ansell B.R."/>
            <person name="Breugelmans B."/>
            <person name="Hofmann A."/>
            <person name="Qu J."/>
            <person name="Dugan S."/>
            <person name="Lee S.L."/>
            <person name="Chao H."/>
            <person name="Dinh H."/>
            <person name="Han Y."/>
            <person name="Doddapaneni H.V."/>
            <person name="Worley K.C."/>
            <person name="Muzny D.M."/>
            <person name="Ioannidis P."/>
            <person name="Waterhouse R.M."/>
            <person name="Zdobnov E.M."/>
            <person name="James P.J."/>
            <person name="Bagnall N.H."/>
            <person name="Kotze A.C."/>
            <person name="Gibbs R.A."/>
            <person name="Richards S."/>
            <person name="Batterham P."/>
            <person name="Gasser R.B."/>
        </authorList>
    </citation>
    <scope>NUCLEOTIDE SEQUENCE [LARGE SCALE GENOMIC DNA]</scope>
    <source>
        <strain evidence="4 5">LS</strain>
        <tissue evidence="4">Full body</tissue>
    </source>
</reference>
<feature type="chain" id="PRO_5005535202" description="C-type lectin domain-containing protein" evidence="2">
    <location>
        <begin position="27"/>
        <end position="177"/>
    </location>
</feature>
<keyword evidence="2" id="KW-0732">Signal</keyword>
<dbReference type="Proteomes" id="UP000037069">
    <property type="component" value="Unassembled WGS sequence"/>
</dbReference>
<evidence type="ECO:0000313" key="5">
    <source>
        <dbReference type="Proteomes" id="UP000037069"/>
    </source>
</evidence>
<evidence type="ECO:0000256" key="1">
    <source>
        <dbReference type="ARBA" id="ARBA00023157"/>
    </source>
</evidence>
<dbReference type="SMART" id="SM00034">
    <property type="entry name" value="CLECT"/>
    <property type="match status" value="1"/>
</dbReference>
<keyword evidence="5" id="KW-1185">Reference proteome</keyword>
<dbReference type="InterPro" id="IPR016186">
    <property type="entry name" value="C-type_lectin-like/link_sf"/>
</dbReference>
<sequence length="177" mass="19658">MFFNFKSVACCLVGVFMLSLLKSTEAQLDLSKIGILQIVGEKQYFVEKAVKVNWHKALQSCAKMNMRLASIESSTEQQNIKSLLNSNSALSKQYWISGNDLSSSRDFVWFGTGESFSYTSWGSGPGGSTSQRCVRTDANFNWRRDACSSLQYFICERPLVPACGSSTTCNVKPTIIL</sequence>
<name>A0A0L0BW18_LUCCU</name>
<dbReference type="InterPro" id="IPR001304">
    <property type="entry name" value="C-type_lectin-like"/>
</dbReference>
<dbReference type="PROSITE" id="PS00615">
    <property type="entry name" value="C_TYPE_LECTIN_1"/>
    <property type="match status" value="1"/>
</dbReference>
<dbReference type="OrthoDB" id="7357196at2759"/>
<dbReference type="InterPro" id="IPR016187">
    <property type="entry name" value="CTDL_fold"/>
</dbReference>
<evidence type="ECO:0000313" key="4">
    <source>
        <dbReference type="EMBL" id="KNC23409.1"/>
    </source>
</evidence>
<feature type="domain" description="C-type lectin" evidence="3">
    <location>
        <begin position="39"/>
        <end position="156"/>
    </location>
</feature>
<protein>
    <recommendedName>
        <fullName evidence="3">C-type lectin domain-containing protein</fullName>
    </recommendedName>
</protein>
<dbReference type="CDD" id="cd00037">
    <property type="entry name" value="CLECT"/>
    <property type="match status" value="1"/>
</dbReference>
<dbReference type="EMBL" id="JRES01001352">
    <property type="protein sequence ID" value="KNC23409.1"/>
    <property type="molecule type" value="Genomic_DNA"/>
</dbReference>
<evidence type="ECO:0000259" key="3">
    <source>
        <dbReference type="PROSITE" id="PS50041"/>
    </source>
</evidence>
<dbReference type="PROSITE" id="PS50041">
    <property type="entry name" value="C_TYPE_LECTIN_2"/>
    <property type="match status" value="1"/>
</dbReference>
<dbReference type="InterPro" id="IPR050111">
    <property type="entry name" value="C-type_lectin/snaclec_domain"/>
</dbReference>
<dbReference type="InterPro" id="IPR018378">
    <property type="entry name" value="C-type_lectin_CS"/>
</dbReference>
<dbReference type="AlphaFoldDB" id="A0A0L0BW18"/>
<dbReference type="SUPFAM" id="SSF56436">
    <property type="entry name" value="C-type lectin-like"/>
    <property type="match status" value="1"/>
</dbReference>
<dbReference type="Pfam" id="PF00059">
    <property type="entry name" value="Lectin_C"/>
    <property type="match status" value="1"/>
</dbReference>
<gene>
    <name evidence="4" type="ORF">FF38_00760</name>
</gene>
<comment type="caution">
    <text evidence="4">The sequence shown here is derived from an EMBL/GenBank/DDBJ whole genome shotgun (WGS) entry which is preliminary data.</text>
</comment>
<feature type="signal peptide" evidence="2">
    <location>
        <begin position="1"/>
        <end position="26"/>
    </location>
</feature>